<gene>
    <name evidence="1" type="ORF">NN484_21635</name>
</gene>
<evidence type="ECO:0000313" key="2">
    <source>
        <dbReference type="Proteomes" id="UP001222282"/>
    </source>
</evidence>
<organism evidence="1 2">
    <name type="scientific">Pseudomonas serboccidentalis</name>
    <dbReference type="NCBI Taxonomy" id="2964670"/>
    <lineage>
        <taxon>Bacteria</taxon>
        <taxon>Pseudomonadati</taxon>
        <taxon>Pseudomonadota</taxon>
        <taxon>Gammaproteobacteria</taxon>
        <taxon>Pseudomonadales</taxon>
        <taxon>Pseudomonadaceae</taxon>
        <taxon>Pseudomonas</taxon>
    </lineage>
</organism>
<proteinExistence type="predicted"/>
<name>A0ABY7Z5Z3_9PSED</name>
<dbReference type="Proteomes" id="UP001222282">
    <property type="component" value="Chromosome"/>
</dbReference>
<evidence type="ECO:0000313" key="1">
    <source>
        <dbReference type="EMBL" id="WDR35086.1"/>
    </source>
</evidence>
<accession>A0ABY7Z5Z3</accession>
<dbReference type="RefSeq" id="WP_274657846.1">
    <property type="nucleotide sequence ID" value="NZ_CP101655.1"/>
</dbReference>
<keyword evidence="2" id="KW-1185">Reference proteome</keyword>
<protein>
    <submittedName>
        <fullName evidence="1">Uncharacterized protein</fullName>
    </submittedName>
</protein>
<dbReference type="EMBL" id="CP101655">
    <property type="protein sequence ID" value="WDR35086.1"/>
    <property type="molecule type" value="Genomic_DNA"/>
</dbReference>
<sequence length="51" mass="5416">MLKLQVSDVLQAHSAEETDADGEMGVLDGVGVPAIAFNLRAMLVFSLLKSK</sequence>
<reference evidence="1 2" key="1">
    <citation type="submission" date="2022-07" db="EMBL/GenBank/DDBJ databases">
        <authorList>
            <person name="Abrouk D."/>
            <person name="Moenne-Loccoz Y."/>
            <person name="Todorovic I."/>
            <person name="Raicevic V."/>
            <person name="Jovicic-Petrovic J."/>
        </authorList>
    </citation>
    <scope>NUCLEOTIDE SEQUENCE [LARGE SCALE GENOMIC DNA]</scope>
    <source>
        <strain evidence="2">IT-P374</strain>
    </source>
</reference>